<sequence>MSLTELNLDDPKVKQHALAGLAATIPVVPFKGVEFYDIGGLLANPEKLQLTFELFVHALTPLMDHVDAIGCMDARGFLFAPYLGVHFHKPVFMLRKPDKMPSVGHTVEYVKEYKGNSSGGGDHLSIQTYAVKKGDRVLLVDDLLATGGTCEAAIRLVQQAGASVTACTFVVEISGLNGRGRASKTSTNEHIQLISLLTEKDF</sequence>
<keyword evidence="8" id="KW-0328">Glycosyltransferase</keyword>
<organism evidence="12 13">
    <name type="scientific">Peronospora matthiolae</name>
    <dbReference type="NCBI Taxonomy" id="2874970"/>
    <lineage>
        <taxon>Eukaryota</taxon>
        <taxon>Sar</taxon>
        <taxon>Stramenopiles</taxon>
        <taxon>Oomycota</taxon>
        <taxon>Peronosporomycetes</taxon>
        <taxon>Peronosporales</taxon>
        <taxon>Peronosporaceae</taxon>
        <taxon>Peronospora</taxon>
    </lineage>
</organism>
<protein>
    <recommendedName>
        <fullName evidence="6">adenine phosphoribosyltransferase</fullName>
        <ecNumber evidence="6">2.4.2.7</ecNumber>
    </recommendedName>
</protein>
<evidence type="ECO:0000313" key="12">
    <source>
        <dbReference type="EMBL" id="CAK7930535.1"/>
    </source>
</evidence>
<dbReference type="CDD" id="cd06223">
    <property type="entry name" value="PRTases_typeI"/>
    <property type="match status" value="1"/>
</dbReference>
<comment type="caution">
    <text evidence="12">The sequence shown here is derived from an EMBL/GenBank/DDBJ whole genome shotgun (WGS) entry which is preliminary data.</text>
</comment>
<keyword evidence="9" id="KW-0808">Transferase</keyword>
<evidence type="ECO:0000256" key="2">
    <source>
        <dbReference type="ARBA" id="ARBA00004496"/>
    </source>
</evidence>
<accession>A0AAV1U7D4</accession>
<evidence type="ECO:0000256" key="5">
    <source>
        <dbReference type="ARBA" id="ARBA00011738"/>
    </source>
</evidence>
<comment type="subunit">
    <text evidence="5">Homodimer.</text>
</comment>
<dbReference type="GO" id="GO:0006166">
    <property type="term" value="P:purine ribonucleoside salvage"/>
    <property type="evidence" value="ECO:0007669"/>
    <property type="project" value="UniProtKB-KW"/>
</dbReference>
<dbReference type="GO" id="GO:0005737">
    <property type="term" value="C:cytoplasm"/>
    <property type="evidence" value="ECO:0007669"/>
    <property type="project" value="UniProtKB-SubCell"/>
</dbReference>
<dbReference type="Gene3D" id="3.40.50.2020">
    <property type="match status" value="1"/>
</dbReference>
<evidence type="ECO:0000256" key="4">
    <source>
        <dbReference type="ARBA" id="ARBA00008391"/>
    </source>
</evidence>
<evidence type="ECO:0000256" key="6">
    <source>
        <dbReference type="ARBA" id="ARBA00011893"/>
    </source>
</evidence>
<gene>
    <name evidence="12" type="ORF">PM001_LOCUS15685</name>
</gene>
<dbReference type="EC" id="2.4.2.7" evidence="6"/>
<proteinExistence type="inferred from homology"/>
<evidence type="ECO:0000256" key="7">
    <source>
        <dbReference type="ARBA" id="ARBA00022490"/>
    </source>
</evidence>
<dbReference type="NCBIfam" id="NF002636">
    <property type="entry name" value="PRK02304.1-5"/>
    <property type="match status" value="1"/>
</dbReference>
<dbReference type="Pfam" id="PF00156">
    <property type="entry name" value="Pribosyltran"/>
    <property type="match status" value="1"/>
</dbReference>
<keyword evidence="10" id="KW-0660">Purine salvage</keyword>
<comment type="subcellular location">
    <subcellularLocation>
        <location evidence="2">Cytoplasm</location>
    </subcellularLocation>
</comment>
<comment type="catalytic activity">
    <reaction evidence="1">
        <text>AMP + diphosphate = 5-phospho-alpha-D-ribose 1-diphosphate + adenine</text>
        <dbReference type="Rhea" id="RHEA:16609"/>
        <dbReference type="ChEBI" id="CHEBI:16708"/>
        <dbReference type="ChEBI" id="CHEBI:33019"/>
        <dbReference type="ChEBI" id="CHEBI:58017"/>
        <dbReference type="ChEBI" id="CHEBI:456215"/>
        <dbReference type="EC" id="2.4.2.7"/>
    </reaction>
</comment>
<dbReference type="AlphaFoldDB" id="A0AAV1U7D4"/>
<evidence type="ECO:0000256" key="10">
    <source>
        <dbReference type="ARBA" id="ARBA00022726"/>
    </source>
</evidence>
<dbReference type="PANTHER" id="PTHR11776">
    <property type="entry name" value="ADENINE PHOSPHORIBOSYLTRANSFERASE"/>
    <property type="match status" value="1"/>
</dbReference>
<dbReference type="GO" id="GO:0003999">
    <property type="term" value="F:adenine phosphoribosyltransferase activity"/>
    <property type="evidence" value="ECO:0007669"/>
    <property type="project" value="UniProtKB-EC"/>
</dbReference>
<dbReference type="SUPFAM" id="SSF53271">
    <property type="entry name" value="PRTase-like"/>
    <property type="match status" value="1"/>
</dbReference>
<feature type="domain" description="Phosphoribosyltransferase" evidence="11">
    <location>
        <begin position="64"/>
        <end position="170"/>
    </location>
</feature>
<dbReference type="Proteomes" id="UP001162060">
    <property type="component" value="Unassembled WGS sequence"/>
</dbReference>
<keyword evidence="7" id="KW-0963">Cytoplasm</keyword>
<dbReference type="PANTHER" id="PTHR11776:SF7">
    <property type="entry name" value="PHOSPHORIBOSYLTRANSFERASE DOMAIN-CONTAINING PROTEIN"/>
    <property type="match status" value="1"/>
</dbReference>
<comment type="pathway">
    <text evidence="3">Purine metabolism; AMP biosynthesis via salvage pathway; AMP from adenine: step 1/1.</text>
</comment>
<comment type="similarity">
    <text evidence="4">Belongs to the purine/pyrimidine phosphoribosyltransferase family.</text>
</comment>
<dbReference type="EMBL" id="CAKLBY020000168">
    <property type="protein sequence ID" value="CAK7930535.1"/>
    <property type="molecule type" value="Genomic_DNA"/>
</dbReference>
<evidence type="ECO:0000256" key="1">
    <source>
        <dbReference type="ARBA" id="ARBA00000868"/>
    </source>
</evidence>
<reference evidence="12" key="1">
    <citation type="submission" date="2024-01" db="EMBL/GenBank/DDBJ databases">
        <authorList>
            <person name="Webb A."/>
        </authorList>
    </citation>
    <scope>NUCLEOTIDE SEQUENCE</scope>
    <source>
        <strain evidence="12">Pm1</strain>
    </source>
</reference>
<name>A0AAV1U7D4_9STRA</name>
<dbReference type="InterPro" id="IPR029057">
    <property type="entry name" value="PRTase-like"/>
</dbReference>
<evidence type="ECO:0000256" key="8">
    <source>
        <dbReference type="ARBA" id="ARBA00022676"/>
    </source>
</evidence>
<dbReference type="InterPro" id="IPR000836">
    <property type="entry name" value="PRTase_dom"/>
</dbReference>
<evidence type="ECO:0000259" key="11">
    <source>
        <dbReference type="Pfam" id="PF00156"/>
    </source>
</evidence>
<dbReference type="InterPro" id="IPR050120">
    <property type="entry name" value="Adenine_PRTase"/>
</dbReference>
<evidence type="ECO:0000313" key="13">
    <source>
        <dbReference type="Proteomes" id="UP001162060"/>
    </source>
</evidence>
<evidence type="ECO:0000256" key="3">
    <source>
        <dbReference type="ARBA" id="ARBA00004659"/>
    </source>
</evidence>
<evidence type="ECO:0000256" key="9">
    <source>
        <dbReference type="ARBA" id="ARBA00022679"/>
    </source>
</evidence>